<dbReference type="SUPFAM" id="SSF55785">
    <property type="entry name" value="PYP-like sensor domain (PAS domain)"/>
    <property type="match status" value="1"/>
</dbReference>
<proteinExistence type="predicted"/>
<comment type="caution">
    <text evidence="1">The sequence shown here is derived from an EMBL/GenBank/DDBJ whole genome shotgun (WGS) entry which is preliminary data.</text>
</comment>
<name>A0A523TDG1_UNCAE</name>
<dbReference type="Pfam" id="PF13596">
    <property type="entry name" value="PAS_10"/>
    <property type="match status" value="1"/>
</dbReference>
<sequence length="149" mass="17419">MSETVGNEEGKKQVRKDKILFETGELSPQELEAALNTLPVDITFVDREDKVRYFSQSKERIFPRTKAVIGRRVQQCHPQKSLHVVEQILNDFKKNKSDIAEFWINLKGRLIHIRYFAVRDKNEDYLGCLEVTQDITDIKKIEGEKRLLS</sequence>
<evidence type="ECO:0000313" key="1">
    <source>
        <dbReference type="EMBL" id="TET28376.1"/>
    </source>
</evidence>
<organism evidence="1 2">
    <name type="scientific">Aerophobetes bacterium</name>
    <dbReference type="NCBI Taxonomy" id="2030807"/>
    <lineage>
        <taxon>Bacteria</taxon>
        <taxon>Candidatus Aerophobota</taxon>
    </lineage>
</organism>
<dbReference type="Gene3D" id="3.30.450.20">
    <property type="entry name" value="PAS domain"/>
    <property type="match status" value="1"/>
</dbReference>
<dbReference type="InterPro" id="IPR000014">
    <property type="entry name" value="PAS"/>
</dbReference>
<dbReference type="Proteomes" id="UP000316517">
    <property type="component" value="Unassembled WGS sequence"/>
</dbReference>
<dbReference type="NCBIfam" id="TIGR00229">
    <property type="entry name" value="sensory_box"/>
    <property type="match status" value="1"/>
</dbReference>
<accession>A0A523TDG1</accession>
<gene>
    <name evidence="1" type="ORF">E3J68_03130</name>
</gene>
<evidence type="ECO:0000313" key="2">
    <source>
        <dbReference type="Proteomes" id="UP000316517"/>
    </source>
</evidence>
<reference evidence="1 2" key="1">
    <citation type="submission" date="2019-03" db="EMBL/GenBank/DDBJ databases">
        <title>Metabolic potential of uncultured bacteria and archaea associated with petroleum seepage in deep-sea sediments.</title>
        <authorList>
            <person name="Dong X."/>
            <person name="Hubert C."/>
        </authorList>
    </citation>
    <scope>NUCLEOTIDE SEQUENCE [LARGE SCALE GENOMIC DNA]</scope>
    <source>
        <strain evidence="1">E44_bin3</strain>
    </source>
</reference>
<dbReference type="AlphaFoldDB" id="A0A523TDG1"/>
<protein>
    <submittedName>
        <fullName evidence="1">DUF438 domain-containing protein</fullName>
    </submittedName>
</protein>
<dbReference type="EMBL" id="SOJT01000138">
    <property type="protein sequence ID" value="TET28376.1"/>
    <property type="molecule type" value="Genomic_DNA"/>
</dbReference>
<dbReference type="InterPro" id="IPR035965">
    <property type="entry name" value="PAS-like_dom_sf"/>
</dbReference>